<dbReference type="InterPro" id="IPR013762">
    <property type="entry name" value="Integrase-like_cat_sf"/>
</dbReference>
<comment type="caution">
    <text evidence="2">The sequence shown here is derived from an EMBL/GenBank/DDBJ whole genome shotgun (WGS) entry which is preliminary data.</text>
</comment>
<accession>A0A5J4VZF2</accession>
<name>A0A5J4VZF2_9EUKA</name>
<dbReference type="AlphaFoldDB" id="A0A5J4VZF2"/>
<dbReference type="Proteomes" id="UP000324800">
    <property type="component" value="Unassembled WGS sequence"/>
</dbReference>
<dbReference type="EMBL" id="SNRW01004131">
    <property type="protein sequence ID" value="KAA6388061.1"/>
    <property type="molecule type" value="Genomic_DNA"/>
</dbReference>
<dbReference type="GO" id="GO:0003677">
    <property type="term" value="F:DNA binding"/>
    <property type="evidence" value="ECO:0007669"/>
    <property type="project" value="InterPro"/>
</dbReference>
<protein>
    <recommendedName>
        <fullName evidence="4">Tyr recombinase domain-containing protein</fullName>
    </recommendedName>
</protein>
<evidence type="ECO:0000313" key="2">
    <source>
        <dbReference type="EMBL" id="KAA6388061.1"/>
    </source>
</evidence>
<gene>
    <name evidence="2" type="ORF">EZS28_016415</name>
</gene>
<dbReference type="GO" id="GO:0006310">
    <property type="term" value="P:DNA recombination"/>
    <property type="evidence" value="ECO:0007669"/>
    <property type="project" value="UniProtKB-KW"/>
</dbReference>
<evidence type="ECO:0000256" key="1">
    <source>
        <dbReference type="ARBA" id="ARBA00023172"/>
    </source>
</evidence>
<organism evidence="2 3">
    <name type="scientific">Streblomastix strix</name>
    <dbReference type="NCBI Taxonomy" id="222440"/>
    <lineage>
        <taxon>Eukaryota</taxon>
        <taxon>Metamonada</taxon>
        <taxon>Preaxostyla</taxon>
        <taxon>Oxymonadida</taxon>
        <taxon>Streblomastigidae</taxon>
        <taxon>Streblomastix</taxon>
    </lineage>
</organism>
<proteinExistence type="predicted"/>
<evidence type="ECO:0000313" key="3">
    <source>
        <dbReference type="Proteomes" id="UP000324800"/>
    </source>
</evidence>
<reference evidence="2 3" key="1">
    <citation type="submission" date="2019-03" db="EMBL/GenBank/DDBJ databases">
        <title>Single cell metagenomics reveals metabolic interactions within the superorganism composed of flagellate Streblomastix strix and complex community of Bacteroidetes bacteria on its surface.</title>
        <authorList>
            <person name="Treitli S.C."/>
            <person name="Kolisko M."/>
            <person name="Husnik F."/>
            <person name="Keeling P."/>
            <person name="Hampl V."/>
        </authorList>
    </citation>
    <scope>NUCLEOTIDE SEQUENCE [LARGE SCALE GENOMIC DNA]</scope>
    <source>
        <strain evidence="2">ST1C</strain>
    </source>
</reference>
<dbReference type="Gene3D" id="1.10.443.10">
    <property type="entry name" value="Intergrase catalytic core"/>
    <property type="match status" value="1"/>
</dbReference>
<keyword evidence="1" id="KW-0233">DNA recombination</keyword>
<dbReference type="GO" id="GO:0015074">
    <property type="term" value="P:DNA integration"/>
    <property type="evidence" value="ECO:0007669"/>
    <property type="project" value="InterPro"/>
</dbReference>
<evidence type="ECO:0008006" key="4">
    <source>
        <dbReference type="Google" id="ProtNLM"/>
    </source>
</evidence>
<dbReference type="SUPFAM" id="SSF56349">
    <property type="entry name" value="DNA breaking-rejoining enzymes"/>
    <property type="match status" value="1"/>
</dbReference>
<dbReference type="InterPro" id="IPR011010">
    <property type="entry name" value="DNA_brk_join_enz"/>
</dbReference>
<sequence>MYCLNKGKGSITIALLVDKVFKRQVLQKKFKKLGIQISIDIFAIRTNRQCTRYCSISKDKYAIKRNGFNLEWAKEILQLHPPISQLLKTIRKITQDQVSLAVLIAPDWPNQKWFTELKEITRQQICLGKSTQVELMGAKHRNQGWALPPGLIYFFNGSKDGEKLFRQLLQARGLSSNAVDRDISNWLSQWRTHRSGFMLLTGYLKRINQQPEYLLNLEHPQVFMSNYLEDLLKLKFSDNSVMNRRCVLAWLVLIGHTHLEKYIQADDLSQAVRAVMRSAGISKTHSFTSIRAAAITKLIKFNVNSLQVDRFTHHSNIASTIIQYQDKNNNVKAREVLCQIEQEIDNEEDEEQERTLLDQIEHERSIVEQRIQSPVGVLSPGLNHLEFSQPFSGIHITQSQSSIETEDIFQPSLQYSRTPTEVVDDLKAQEDAANAEDVARLLDPFKLYTLGIWRNKSNQLSSRCSITFIIIEEV</sequence>
<dbReference type="OrthoDB" id="2897838at2759"/>